<evidence type="ECO:0000313" key="2">
    <source>
        <dbReference type="Proteomes" id="UP000269692"/>
    </source>
</evidence>
<gene>
    <name evidence="1" type="ORF">D9R14_19585</name>
</gene>
<comment type="caution">
    <text evidence="1">The sequence shown here is derived from an EMBL/GenBank/DDBJ whole genome shotgun (WGS) entry which is preliminary data.</text>
</comment>
<reference evidence="1 2" key="1">
    <citation type="submission" date="2018-10" db="EMBL/GenBank/DDBJ databases">
        <title>Xanthobacter tagetidis genome sequencing and assembly.</title>
        <authorList>
            <person name="Maclea K.S."/>
            <person name="Goen A.E."/>
            <person name="Fatima S.A."/>
        </authorList>
    </citation>
    <scope>NUCLEOTIDE SEQUENCE [LARGE SCALE GENOMIC DNA]</scope>
    <source>
        <strain evidence="1 2">ATCC 700314</strain>
    </source>
</reference>
<evidence type="ECO:0000313" key="1">
    <source>
        <dbReference type="EMBL" id="RLP73985.1"/>
    </source>
</evidence>
<dbReference type="Proteomes" id="UP000269692">
    <property type="component" value="Unassembled WGS sequence"/>
</dbReference>
<name>A0A3L7A1Y4_9HYPH</name>
<proteinExistence type="predicted"/>
<protein>
    <submittedName>
        <fullName evidence="1">Uncharacterized protein</fullName>
    </submittedName>
</protein>
<accession>A0A3L7A1Y4</accession>
<dbReference type="EMBL" id="RCTF01000021">
    <property type="protein sequence ID" value="RLP73985.1"/>
    <property type="molecule type" value="Genomic_DNA"/>
</dbReference>
<dbReference type="AlphaFoldDB" id="A0A3L7A1Y4"/>
<sequence>MAADALATWCANIPPKKLPKPTSPAPGEVLIAARFTRSPGLAWWGGIRFAAPSASYWQDKARGWR</sequence>
<organism evidence="1 2">
    <name type="scientific">Xanthobacter tagetidis</name>
    <dbReference type="NCBI Taxonomy" id="60216"/>
    <lineage>
        <taxon>Bacteria</taxon>
        <taxon>Pseudomonadati</taxon>
        <taxon>Pseudomonadota</taxon>
        <taxon>Alphaproteobacteria</taxon>
        <taxon>Hyphomicrobiales</taxon>
        <taxon>Xanthobacteraceae</taxon>
        <taxon>Xanthobacter</taxon>
    </lineage>
</organism>
<keyword evidence="2" id="KW-1185">Reference proteome</keyword>